<name>A0A2H0V2Q4_9BACT</name>
<dbReference type="GO" id="GO:0005506">
    <property type="term" value="F:iron ion binding"/>
    <property type="evidence" value="ECO:0007669"/>
    <property type="project" value="InterPro"/>
</dbReference>
<organism evidence="2 3">
    <name type="scientific">Candidatus Falkowbacteria bacterium CG10_big_fil_rev_8_21_14_0_10_44_15</name>
    <dbReference type="NCBI Taxonomy" id="1974569"/>
    <lineage>
        <taxon>Bacteria</taxon>
        <taxon>Candidatus Falkowiibacteriota</taxon>
    </lineage>
</organism>
<sequence length="79" mass="8746">MKKQNTINKINLALNKIRPFLQQDGGDVELVDFNKKTGVVSVRLQGHCAGCLMAEVTLKNGIERIIKQDVPEVKEVIAS</sequence>
<dbReference type="Proteomes" id="UP000228510">
    <property type="component" value="Unassembled WGS sequence"/>
</dbReference>
<proteinExistence type="predicted"/>
<dbReference type="InterPro" id="IPR001075">
    <property type="entry name" value="NIF_FeS_clus_asmbl_NifU_C"/>
</dbReference>
<dbReference type="SUPFAM" id="SSF117916">
    <property type="entry name" value="Fe-S cluster assembly (FSCA) domain-like"/>
    <property type="match status" value="1"/>
</dbReference>
<dbReference type="GO" id="GO:0051536">
    <property type="term" value="F:iron-sulfur cluster binding"/>
    <property type="evidence" value="ECO:0007669"/>
    <property type="project" value="InterPro"/>
</dbReference>
<dbReference type="GO" id="GO:0016226">
    <property type="term" value="P:iron-sulfur cluster assembly"/>
    <property type="evidence" value="ECO:0007669"/>
    <property type="project" value="InterPro"/>
</dbReference>
<gene>
    <name evidence="2" type="ORF">COU01_00790</name>
</gene>
<protein>
    <recommendedName>
        <fullName evidence="1">NIF system FeS cluster assembly NifU C-terminal domain-containing protein</fullName>
    </recommendedName>
</protein>
<dbReference type="Gene3D" id="3.30.300.130">
    <property type="entry name" value="Fe-S cluster assembly (FSCA)"/>
    <property type="match status" value="1"/>
</dbReference>
<dbReference type="Pfam" id="PF01106">
    <property type="entry name" value="NifU"/>
    <property type="match status" value="1"/>
</dbReference>
<feature type="domain" description="NIF system FeS cluster assembly NifU C-terminal" evidence="1">
    <location>
        <begin position="10"/>
        <end position="77"/>
    </location>
</feature>
<comment type="caution">
    <text evidence="2">The sequence shown here is derived from an EMBL/GenBank/DDBJ whole genome shotgun (WGS) entry which is preliminary data.</text>
</comment>
<dbReference type="InterPro" id="IPR034904">
    <property type="entry name" value="FSCA_dom_sf"/>
</dbReference>
<evidence type="ECO:0000313" key="2">
    <source>
        <dbReference type="EMBL" id="PIR92620.1"/>
    </source>
</evidence>
<reference evidence="3" key="1">
    <citation type="submission" date="2017-09" db="EMBL/GenBank/DDBJ databases">
        <title>Depth-based differentiation of microbial function through sediment-hosted aquifers and enrichment of novel symbionts in the deep terrestrial subsurface.</title>
        <authorList>
            <person name="Probst A.J."/>
            <person name="Ladd B."/>
            <person name="Jarett J.K."/>
            <person name="Geller-Mcgrath D.E."/>
            <person name="Sieber C.M.K."/>
            <person name="Emerson J.B."/>
            <person name="Anantharaman K."/>
            <person name="Thomas B.C."/>
            <person name="Malmstrom R."/>
            <person name="Stieglmeier M."/>
            <person name="Klingl A."/>
            <person name="Woyke T."/>
            <person name="Ryan C.M."/>
            <person name="Banfield J.F."/>
        </authorList>
    </citation>
    <scope>NUCLEOTIDE SEQUENCE [LARGE SCALE GENOMIC DNA]</scope>
</reference>
<evidence type="ECO:0000313" key="3">
    <source>
        <dbReference type="Proteomes" id="UP000228510"/>
    </source>
</evidence>
<evidence type="ECO:0000259" key="1">
    <source>
        <dbReference type="Pfam" id="PF01106"/>
    </source>
</evidence>
<dbReference type="EMBL" id="PFAT01000012">
    <property type="protein sequence ID" value="PIR92620.1"/>
    <property type="molecule type" value="Genomic_DNA"/>
</dbReference>
<dbReference type="AlphaFoldDB" id="A0A2H0V2Q4"/>
<accession>A0A2H0V2Q4</accession>
<dbReference type="PANTHER" id="PTHR11178">
    <property type="entry name" value="IRON-SULFUR CLUSTER SCAFFOLD PROTEIN NFU-RELATED"/>
    <property type="match status" value="1"/>
</dbReference>